<sequence length="83" mass="9564">MQSGGRGRLALAVGRGALIAARRFAVWMRSIRRCAANRPERLVRIRDATRRLDATRVEQRRHDSKVARRTPGLQTFRRLDPKT</sequence>
<accession>A0A238H7E0</accession>
<proteinExistence type="predicted"/>
<evidence type="ECO:0000313" key="2">
    <source>
        <dbReference type="Proteomes" id="UP000198460"/>
    </source>
</evidence>
<dbReference type="AlphaFoldDB" id="A0A238H7E0"/>
<dbReference type="EMBL" id="FXAN01000071">
    <property type="protein sequence ID" value="SMG01249.1"/>
    <property type="molecule type" value="Genomic_DNA"/>
</dbReference>
<organism evidence="1 2">
    <name type="scientific">Burkholderia singularis</name>
    <dbReference type="NCBI Taxonomy" id="1503053"/>
    <lineage>
        <taxon>Bacteria</taxon>
        <taxon>Pseudomonadati</taxon>
        <taxon>Pseudomonadota</taxon>
        <taxon>Betaproteobacteria</taxon>
        <taxon>Burkholderiales</taxon>
        <taxon>Burkholderiaceae</taxon>
        <taxon>Burkholderia</taxon>
        <taxon>pseudomallei group</taxon>
    </lineage>
</organism>
<reference evidence="1 2" key="1">
    <citation type="submission" date="2017-04" db="EMBL/GenBank/DDBJ databases">
        <authorList>
            <person name="Afonso C.L."/>
            <person name="Miller P.J."/>
            <person name="Scott M.A."/>
            <person name="Spackman E."/>
            <person name="Goraichik I."/>
            <person name="Dimitrov K.M."/>
            <person name="Suarez D.L."/>
            <person name="Swayne D.E."/>
        </authorList>
    </citation>
    <scope>NUCLEOTIDE SEQUENCE [LARGE SCALE GENOMIC DNA]</scope>
    <source>
        <strain evidence="1">LMG 28154</strain>
    </source>
</reference>
<evidence type="ECO:0000313" key="1">
    <source>
        <dbReference type="EMBL" id="SMG01249.1"/>
    </source>
</evidence>
<name>A0A238H7E0_9BURK</name>
<protein>
    <submittedName>
        <fullName evidence="1">Uncharacterized protein</fullName>
    </submittedName>
</protein>
<dbReference type="Proteomes" id="UP000198460">
    <property type="component" value="Unassembled WGS sequence"/>
</dbReference>
<gene>
    <name evidence="1" type="ORF">BSIN_4281</name>
</gene>